<reference evidence="2" key="2">
    <citation type="submission" date="2015-01" db="EMBL/GenBank/DDBJ databases">
        <title>Evolutionary Origins and Diversification of the Mycorrhizal Mutualists.</title>
        <authorList>
            <consortium name="DOE Joint Genome Institute"/>
            <consortium name="Mycorrhizal Genomics Consortium"/>
            <person name="Kohler A."/>
            <person name="Kuo A."/>
            <person name="Nagy L.G."/>
            <person name="Floudas D."/>
            <person name="Copeland A."/>
            <person name="Barry K.W."/>
            <person name="Cichocki N."/>
            <person name="Veneault-Fourrey C."/>
            <person name="LaButti K."/>
            <person name="Lindquist E.A."/>
            <person name="Lipzen A."/>
            <person name="Lundell T."/>
            <person name="Morin E."/>
            <person name="Murat C."/>
            <person name="Riley R."/>
            <person name="Ohm R."/>
            <person name="Sun H."/>
            <person name="Tunlid A."/>
            <person name="Henrissat B."/>
            <person name="Grigoriev I.V."/>
            <person name="Hibbett D.S."/>
            <person name="Martin F."/>
        </authorList>
    </citation>
    <scope>NUCLEOTIDE SEQUENCE [LARGE SCALE GENOMIC DNA]</scope>
    <source>
        <strain evidence="2">UH-Slu-Lm8-n1</strain>
    </source>
</reference>
<dbReference type="Proteomes" id="UP000054485">
    <property type="component" value="Unassembled WGS sequence"/>
</dbReference>
<dbReference type="HOGENOM" id="CLU_3051995_0_0_1"/>
<reference evidence="1 2" key="1">
    <citation type="submission" date="2014-04" db="EMBL/GenBank/DDBJ databases">
        <authorList>
            <consortium name="DOE Joint Genome Institute"/>
            <person name="Kuo A."/>
            <person name="Ruytinx J."/>
            <person name="Rineau F."/>
            <person name="Colpaert J."/>
            <person name="Kohler A."/>
            <person name="Nagy L.G."/>
            <person name="Floudas D."/>
            <person name="Copeland A."/>
            <person name="Barry K.W."/>
            <person name="Cichocki N."/>
            <person name="Veneault-Fourrey C."/>
            <person name="LaButti K."/>
            <person name="Lindquist E.A."/>
            <person name="Lipzen A."/>
            <person name="Lundell T."/>
            <person name="Morin E."/>
            <person name="Murat C."/>
            <person name="Sun H."/>
            <person name="Tunlid A."/>
            <person name="Henrissat B."/>
            <person name="Grigoriev I.V."/>
            <person name="Hibbett D.S."/>
            <person name="Martin F."/>
            <person name="Nordberg H.P."/>
            <person name="Cantor M.N."/>
            <person name="Hua S.X."/>
        </authorList>
    </citation>
    <scope>NUCLEOTIDE SEQUENCE [LARGE SCALE GENOMIC DNA]</scope>
    <source>
        <strain evidence="1 2">UH-Slu-Lm8-n1</strain>
    </source>
</reference>
<dbReference type="EMBL" id="KN835200">
    <property type="protein sequence ID" value="KIK43993.1"/>
    <property type="molecule type" value="Genomic_DNA"/>
</dbReference>
<evidence type="ECO:0000313" key="1">
    <source>
        <dbReference type="EMBL" id="KIK43993.1"/>
    </source>
</evidence>
<accession>A0A0D0BL82</accession>
<gene>
    <name evidence="1" type="ORF">CY34DRAFT_803229</name>
</gene>
<proteinExistence type="predicted"/>
<dbReference type="InParanoid" id="A0A0D0BL82"/>
<protein>
    <submittedName>
        <fullName evidence="1">Uncharacterized protein</fullName>
    </submittedName>
</protein>
<keyword evidence="2" id="KW-1185">Reference proteome</keyword>
<sequence length="54" mass="5926">MCRPVMEIWNGQTSYVLVTISTTDICVEDTQMKGIIGNKKISTVLLSSSGSIIY</sequence>
<dbReference type="AlphaFoldDB" id="A0A0D0BL82"/>
<organism evidence="1 2">
    <name type="scientific">Suillus luteus UH-Slu-Lm8-n1</name>
    <dbReference type="NCBI Taxonomy" id="930992"/>
    <lineage>
        <taxon>Eukaryota</taxon>
        <taxon>Fungi</taxon>
        <taxon>Dikarya</taxon>
        <taxon>Basidiomycota</taxon>
        <taxon>Agaricomycotina</taxon>
        <taxon>Agaricomycetes</taxon>
        <taxon>Agaricomycetidae</taxon>
        <taxon>Boletales</taxon>
        <taxon>Suillineae</taxon>
        <taxon>Suillaceae</taxon>
        <taxon>Suillus</taxon>
    </lineage>
</organism>
<evidence type="ECO:0000313" key="2">
    <source>
        <dbReference type="Proteomes" id="UP000054485"/>
    </source>
</evidence>
<name>A0A0D0BL82_9AGAM</name>